<evidence type="ECO:0000256" key="10">
    <source>
        <dbReference type="SAM" id="SignalP"/>
    </source>
</evidence>
<evidence type="ECO:0000313" key="12">
    <source>
        <dbReference type="EMBL" id="ROR29148.1"/>
    </source>
</evidence>
<evidence type="ECO:0000256" key="5">
    <source>
        <dbReference type="ARBA" id="ARBA00022984"/>
    </source>
</evidence>
<keyword evidence="6" id="KW-0961">Cell wall biogenesis/degradation</keyword>
<feature type="chain" id="PRO_5018168829" evidence="10">
    <location>
        <begin position="25"/>
        <end position="322"/>
    </location>
</feature>
<evidence type="ECO:0000256" key="3">
    <source>
        <dbReference type="ARBA" id="ARBA00022801"/>
    </source>
</evidence>
<keyword evidence="5" id="KW-0573">Peptidoglycan synthesis</keyword>
<evidence type="ECO:0000259" key="11">
    <source>
        <dbReference type="Pfam" id="PF00768"/>
    </source>
</evidence>
<sequence length="322" mass="35406">MKKRVLCVLLTITLLTGCSNSSDAIIPYEDSLNLHQNNLVNLSNIQRGDLFAKDLTVISKDFNSPKDNNLNSLSSLLINVTDQETIYSNNVHERLYPASITKIATALVVLKHADLTETVTISKNASNITEAGAKLCGFKEGDQIVLKDLLTSLLVYSGNDAGIAIAEHVAGSVSAFADMMNEEVRKIGAVHTNFLNPHGLHDDDHYTTGYDLYLIFNELLQYQEFLDIIKLGEYTLTYKDNSGKEVKKEFSSTDRYLTGAANVPKGITVLGGKTGTTFKAGSCLILASKDKDDKVYISLVLKADSSDNLFYQMTYLLELISK</sequence>
<evidence type="ECO:0000256" key="8">
    <source>
        <dbReference type="PIRSR" id="PIRSR618044-2"/>
    </source>
</evidence>
<evidence type="ECO:0000256" key="2">
    <source>
        <dbReference type="ARBA" id="ARBA00022729"/>
    </source>
</evidence>
<dbReference type="GO" id="GO:0008360">
    <property type="term" value="P:regulation of cell shape"/>
    <property type="evidence" value="ECO:0007669"/>
    <property type="project" value="UniProtKB-KW"/>
</dbReference>
<dbReference type="PANTHER" id="PTHR21581:SF6">
    <property type="entry name" value="TRAFFICKING PROTEIN PARTICLE COMPLEX SUBUNIT 12"/>
    <property type="match status" value="1"/>
</dbReference>
<dbReference type="PROSITE" id="PS51257">
    <property type="entry name" value="PROKAR_LIPOPROTEIN"/>
    <property type="match status" value="1"/>
</dbReference>
<proteinExistence type="inferred from homology"/>
<gene>
    <name evidence="12" type="ORF">EDD66_10383</name>
</gene>
<comment type="caution">
    <text evidence="12">The sequence shown here is derived from an EMBL/GenBank/DDBJ whole genome shotgun (WGS) entry which is preliminary data.</text>
</comment>
<dbReference type="GO" id="GO:0009252">
    <property type="term" value="P:peptidoglycan biosynthetic process"/>
    <property type="evidence" value="ECO:0007669"/>
    <property type="project" value="UniProtKB-KW"/>
</dbReference>
<dbReference type="Pfam" id="PF00768">
    <property type="entry name" value="Peptidase_S11"/>
    <property type="match status" value="1"/>
</dbReference>
<dbReference type="PANTHER" id="PTHR21581">
    <property type="entry name" value="D-ALANYL-D-ALANINE CARBOXYPEPTIDASE"/>
    <property type="match status" value="1"/>
</dbReference>
<evidence type="ECO:0000256" key="7">
    <source>
        <dbReference type="PIRSR" id="PIRSR618044-1"/>
    </source>
</evidence>
<keyword evidence="4" id="KW-0133">Cell shape</keyword>
<organism evidence="12 13">
    <name type="scientific">Mobilisporobacter senegalensis</name>
    <dbReference type="NCBI Taxonomy" id="1329262"/>
    <lineage>
        <taxon>Bacteria</taxon>
        <taxon>Bacillati</taxon>
        <taxon>Bacillota</taxon>
        <taxon>Clostridia</taxon>
        <taxon>Lachnospirales</taxon>
        <taxon>Lachnospiraceae</taxon>
        <taxon>Mobilisporobacter</taxon>
    </lineage>
</organism>
<evidence type="ECO:0000256" key="6">
    <source>
        <dbReference type="ARBA" id="ARBA00023316"/>
    </source>
</evidence>
<protein>
    <submittedName>
        <fullName evidence="12">D-alanyl-D-alanine carboxypeptidase-like protein</fullName>
    </submittedName>
</protein>
<feature type="binding site" evidence="8">
    <location>
        <position position="273"/>
    </location>
    <ligand>
        <name>substrate</name>
    </ligand>
</feature>
<feature type="active site" description="Acyl-ester intermediate" evidence="7">
    <location>
        <position position="99"/>
    </location>
</feature>
<feature type="signal peptide" evidence="10">
    <location>
        <begin position="1"/>
        <end position="24"/>
    </location>
</feature>
<feature type="active site" description="Proton acceptor" evidence="7">
    <location>
        <position position="102"/>
    </location>
</feature>
<evidence type="ECO:0000256" key="4">
    <source>
        <dbReference type="ARBA" id="ARBA00022960"/>
    </source>
</evidence>
<feature type="domain" description="Peptidase S11 D-alanyl-D-alanine carboxypeptidase A N-terminal" evidence="11">
    <location>
        <begin position="65"/>
        <end position="304"/>
    </location>
</feature>
<feature type="active site" evidence="7">
    <location>
        <position position="157"/>
    </location>
</feature>
<dbReference type="GO" id="GO:0071555">
    <property type="term" value="P:cell wall organization"/>
    <property type="evidence" value="ECO:0007669"/>
    <property type="project" value="UniProtKB-KW"/>
</dbReference>
<keyword evidence="13" id="KW-1185">Reference proteome</keyword>
<dbReference type="InterPro" id="IPR012338">
    <property type="entry name" value="Beta-lactam/transpept-like"/>
</dbReference>
<keyword evidence="12" id="KW-0121">Carboxypeptidase</keyword>
<dbReference type="InterPro" id="IPR001967">
    <property type="entry name" value="Peptidase_S11_N"/>
</dbReference>
<dbReference type="GO" id="GO:0009002">
    <property type="term" value="F:serine-type D-Ala-D-Ala carboxypeptidase activity"/>
    <property type="evidence" value="ECO:0007669"/>
    <property type="project" value="InterPro"/>
</dbReference>
<dbReference type="AlphaFoldDB" id="A0A3N1XSD2"/>
<evidence type="ECO:0000256" key="9">
    <source>
        <dbReference type="RuleBase" id="RU004016"/>
    </source>
</evidence>
<evidence type="ECO:0000313" key="13">
    <source>
        <dbReference type="Proteomes" id="UP000273083"/>
    </source>
</evidence>
<dbReference type="InterPro" id="IPR018044">
    <property type="entry name" value="Peptidase_S11"/>
</dbReference>
<keyword evidence="12" id="KW-0645">Protease</keyword>
<reference evidence="12 13" key="1">
    <citation type="submission" date="2018-11" db="EMBL/GenBank/DDBJ databases">
        <title>Genomic Encyclopedia of Type Strains, Phase IV (KMG-IV): sequencing the most valuable type-strain genomes for metagenomic binning, comparative biology and taxonomic classification.</title>
        <authorList>
            <person name="Goeker M."/>
        </authorList>
    </citation>
    <scope>NUCLEOTIDE SEQUENCE [LARGE SCALE GENOMIC DNA]</scope>
    <source>
        <strain evidence="12 13">DSM 26537</strain>
    </source>
</reference>
<keyword evidence="2 10" id="KW-0732">Signal</keyword>
<keyword evidence="3" id="KW-0378">Hydrolase</keyword>
<accession>A0A3N1XSD2</accession>
<dbReference type="RefSeq" id="WP_170164262.1">
    <property type="nucleotide sequence ID" value="NZ_RJVG01000003.1"/>
</dbReference>
<comment type="similarity">
    <text evidence="1 9">Belongs to the peptidase S11 family.</text>
</comment>
<dbReference type="Gene3D" id="3.40.710.10">
    <property type="entry name" value="DD-peptidase/beta-lactamase superfamily"/>
    <property type="match status" value="1"/>
</dbReference>
<dbReference type="SUPFAM" id="SSF56601">
    <property type="entry name" value="beta-lactamase/transpeptidase-like"/>
    <property type="match status" value="1"/>
</dbReference>
<dbReference type="GO" id="GO:0006508">
    <property type="term" value="P:proteolysis"/>
    <property type="evidence" value="ECO:0007669"/>
    <property type="project" value="InterPro"/>
</dbReference>
<name>A0A3N1XSD2_9FIRM</name>
<dbReference type="PRINTS" id="PR00725">
    <property type="entry name" value="DADACBPTASE1"/>
</dbReference>
<dbReference type="Proteomes" id="UP000273083">
    <property type="component" value="Unassembled WGS sequence"/>
</dbReference>
<evidence type="ECO:0000256" key="1">
    <source>
        <dbReference type="ARBA" id="ARBA00007164"/>
    </source>
</evidence>
<dbReference type="EMBL" id="RJVG01000003">
    <property type="protein sequence ID" value="ROR29148.1"/>
    <property type="molecule type" value="Genomic_DNA"/>
</dbReference>